<accession>E9CKB8</accession>
<gene>
    <name evidence="1" type="ORF">SSYM_0466</name>
</gene>
<proteinExistence type="predicted"/>
<organism evidence="1 2">
    <name type="scientific">Serratia symbiotica str. Tucson</name>
    <dbReference type="NCBI Taxonomy" id="914128"/>
    <lineage>
        <taxon>Bacteria</taxon>
        <taxon>Pseudomonadati</taxon>
        <taxon>Pseudomonadota</taxon>
        <taxon>Gammaproteobacteria</taxon>
        <taxon>Enterobacterales</taxon>
        <taxon>Yersiniaceae</taxon>
        <taxon>Serratia</taxon>
        <taxon>Serratia symbiotica</taxon>
    </lineage>
</organism>
<evidence type="ECO:0000313" key="1">
    <source>
        <dbReference type="EMBL" id="EFW13030.1"/>
    </source>
</evidence>
<dbReference type="Proteomes" id="UP000013568">
    <property type="component" value="Unassembled WGS sequence"/>
</dbReference>
<reference evidence="2" key="1">
    <citation type="journal article" date="2011" name="Genome Biol. Evol.">
        <title>Massive genomic decay in Serratia symbiotica, a recently evolved symbiont of aphids.</title>
        <authorList>
            <person name="Burke G.R."/>
            <person name="Moran N.A."/>
        </authorList>
    </citation>
    <scope>NUCLEOTIDE SEQUENCE [LARGE SCALE GENOMIC DNA]</scope>
    <source>
        <strain evidence="2">Tucson</strain>
    </source>
</reference>
<name>E9CKB8_9GAMM</name>
<evidence type="ECO:0000313" key="2">
    <source>
        <dbReference type="Proteomes" id="UP000013568"/>
    </source>
</evidence>
<keyword evidence="2" id="KW-1185">Reference proteome</keyword>
<sequence length="39" mass="4753">MDYLLFYHSRQRHYRLGNISPDEYEHRLKNISEKVSGLS</sequence>
<dbReference type="HOGENOM" id="CLU_3316874_0_0_6"/>
<protein>
    <submittedName>
        <fullName evidence="1">Uncharacterized protein</fullName>
    </submittedName>
</protein>
<dbReference type="AlphaFoldDB" id="E9CKB8"/>
<dbReference type="EMBL" id="GL636100">
    <property type="protein sequence ID" value="EFW13030.1"/>
    <property type="molecule type" value="Genomic_DNA"/>
</dbReference>